<dbReference type="AlphaFoldDB" id="A0A6G6WEM0"/>
<keyword evidence="1" id="KW-1133">Transmembrane helix</keyword>
<evidence type="ECO:0000313" key="3">
    <source>
        <dbReference type="Proteomes" id="UP000502996"/>
    </source>
</evidence>
<evidence type="ECO:0000256" key="1">
    <source>
        <dbReference type="SAM" id="Phobius"/>
    </source>
</evidence>
<dbReference type="KEGG" id="nano:G5V58_13625"/>
<feature type="transmembrane region" description="Helical" evidence="1">
    <location>
        <begin position="89"/>
        <end position="108"/>
    </location>
</feature>
<sequence>MTTSTHARPADDSAPVARATHVEGRVDGRVTAGGVIASEWLKFRSLRSTLLVLAAAVVGMVAFGAIIAYNTRHPAGVDPEDLVASGPLQGYYLGQLLMGALGVLVVSGEYSSGMIRATLAAVPRRVPVLVAKAVVFTVVVGVAMVVASVVAFLLAQSVLSGYRPTYSLSDGSTLRVVVGTGVYLTLVGLIGSVFGWLVRSTPGALVATLAVILVLPILFELVFPSWGTYIAAYLPTGAGQSFSTTLAQPHALSPWVGLAVMVAWVLGGLVASAVVLQRRDA</sequence>
<keyword evidence="3" id="KW-1185">Reference proteome</keyword>
<keyword evidence="1" id="KW-0812">Transmembrane</keyword>
<feature type="transmembrane region" description="Helical" evidence="1">
    <location>
        <begin position="50"/>
        <end position="69"/>
    </location>
</feature>
<proteinExistence type="predicted"/>
<gene>
    <name evidence="2" type="ORF">G5V58_13625</name>
</gene>
<organism evidence="2 3">
    <name type="scientific">Nocardioides anomalus</name>
    <dbReference type="NCBI Taxonomy" id="2712223"/>
    <lineage>
        <taxon>Bacteria</taxon>
        <taxon>Bacillati</taxon>
        <taxon>Actinomycetota</taxon>
        <taxon>Actinomycetes</taxon>
        <taxon>Propionibacteriales</taxon>
        <taxon>Nocardioidaceae</taxon>
        <taxon>Nocardioides</taxon>
    </lineage>
</organism>
<reference evidence="2 3" key="1">
    <citation type="submission" date="2020-02" db="EMBL/GenBank/DDBJ databases">
        <title>Full genome sequence of Nocardioides sp. R-3366.</title>
        <authorList>
            <person name="Im W.-T."/>
        </authorList>
    </citation>
    <scope>NUCLEOTIDE SEQUENCE [LARGE SCALE GENOMIC DNA]</scope>
    <source>
        <strain evidence="2 3">R-3366</strain>
    </source>
</reference>
<evidence type="ECO:0000313" key="2">
    <source>
        <dbReference type="EMBL" id="QIG43659.1"/>
    </source>
</evidence>
<name>A0A6G6WEM0_9ACTN</name>
<dbReference type="RefSeq" id="WP_165233589.1">
    <property type="nucleotide sequence ID" value="NZ_CP049257.1"/>
</dbReference>
<dbReference type="Pfam" id="PF12730">
    <property type="entry name" value="ABC2_membrane_4"/>
    <property type="match status" value="1"/>
</dbReference>
<feature type="transmembrane region" description="Helical" evidence="1">
    <location>
        <begin position="174"/>
        <end position="198"/>
    </location>
</feature>
<feature type="transmembrane region" description="Helical" evidence="1">
    <location>
        <begin position="129"/>
        <end position="154"/>
    </location>
</feature>
<feature type="transmembrane region" description="Helical" evidence="1">
    <location>
        <begin position="205"/>
        <end position="232"/>
    </location>
</feature>
<feature type="transmembrane region" description="Helical" evidence="1">
    <location>
        <begin position="252"/>
        <end position="276"/>
    </location>
</feature>
<protein>
    <submittedName>
        <fullName evidence="2">ABC transporter permease subunit</fullName>
    </submittedName>
</protein>
<keyword evidence="1" id="KW-0472">Membrane</keyword>
<dbReference type="Proteomes" id="UP000502996">
    <property type="component" value="Chromosome"/>
</dbReference>
<dbReference type="EMBL" id="CP049257">
    <property type="protein sequence ID" value="QIG43659.1"/>
    <property type="molecule type" value="Genomic_DNA"/>
</dbReference>
<accession>A0A6G6WEM0</accession>